<dbReference type="RefSeq" id="WP_146387020.1">
    <property type="nucleotide sequence ID" value="NZ_VOHK01000003.1"/>
</dbReference>
<dbReference type="Proteomes" id="UP000319980">
    <property type="component" value="Unassembled WGS sequence"/>
</dbReference>
<feature type="signal peptide" evidence="1">
    <location>
        <begin position="1"/>
        <end position="19"/>
    </location>
</feature>
<dbReference type="PANTHER" id="PTHR48100:SF1">
    <property type="entry name" value="HISTIDINE PHOSPHATASE FAMILY PROTEIN-RELATED"/>
    <property type="match status" value="1"/>
</dbReference>
<dbReference type="Gene3D" id="3.40.50.1240">
    <property type="entry name" value="Phosphoglycerate mutase-like"/>
    <property type="match status" value="1"/>
</dbReference>
<protein>
    <submittedName>
        <fullName evidence="2">Histidine phosphatase family protein</fullName>
    </submittedName>
</protein>
<dbReference type="PANTHER" id="PTHR48100">
    <property type="entry name" value="BROAD-SPECIFICITY PHOSPHATASE YOR283W-RELATED"/>
    <property type="match status" value="1"/>
</dbReference>
<evidence type="ECO:0000313" key="3">
    <source>
        <dbReference type="Proteomes" id="UP000319980"/>
    </source>
</evidence>
<name>A0A5C5U790_9GAMM</name>
<dbReference type="GO" id="GO:0005737">
    <property type="term" value="C:cytoplasm"/>
    <property type="evidence" value="ECO:0007669"/>
    <property type="project" value="TreeGrafter"/>
</dbReference>
<dbReference type="OrthoDB" id="3296006at2"/>
<organism evidence="2 3">
    <name type="scientific">Luteimonas marina</name>
    <dbReference type="NCBI Taxonomy" id="488485"/>
    <lineage>
        <taxon>Bacteria</taxon>
        <taxon>Pseudomonadati</taxon>
        <taxon>Pseudomonadota</taxon>
        <taxon>Gammaproteobacteria</taxon>
        <taxon>Lysobacterales</taxon>
        <taxon>Lysobacteraceae</taxon>
        <taxon>Luteimonas</taxon>
    </lineage>
</organism>
<dbReference type="GO" id="GO:0016791">
    <property type="term" value="F:phosphatase activity"/>
    <property type="evidence" value="ECO:0007669"/>
    <property type="project" value="TreeGrafter"/>
</dbReference>
<dbReference type="CDD" id="cd07067">
    <property type="entry name" value="HP_PGM_like"/>
    <property type="match status" value="1"/>
</dbReference>
<evidence type="ECO:0000256" key="1">
    <source>
        <dbReference type="SAM" id="SignalP"/>
    </source>
</evidence>
<keyword evidence="3" id="KW-1185">Reference proteome</keyword>
<dbReference type="EMBL" id="VOHK01000003">
    <property type="protein sequence ID" value="TWT21365.1"/>
    <property type="molecule type" value="Genomic_DNA"/>
</dbReference>
<dbReference type="SMART" id="SM00855">
    <property type="entry name" value="PGAM"/>
    <property type="match status" value="1"/>
</dbReference>
<dbReference type="InterPro" id="IPR029033">
    <property type="entry name" value="His_PPase_superfam"/>
</dbReference>
<dbReference type="AlphaFoldDB" id="A0A5C5U790"/>
<dbReference type="SUPFAM" id="SSF53254">
    <property type="entry name" value="Phosphoglycerate mutase-like"/>
    <property type="match status" value="1"/>
</dbReference>
<evidence type="ECO:0000313" key="2">
    <source>
        <dbReference type="EMBL" id="TWT21365.1"/>
    </source>
</evidence>
<reference evidence="2 3" key="1">
    <citation type="journal article" date="2008" name="Int. J. Syst. Evol. Microbiol.">
        <title>Luteimonas marina sp. nov., isolated from seawater.</title>
        <authorList>
            <person name="Baik K.S."/>
            <person name="Park S.C."/>
            <person name="Kim M.S."/>
            <person name="Kim E.M."/>
            <person name="Park C."/>
            <person name="Chun J."/>
            <person name="Seong C.N."/>
        </authorList>
    </citation>
    <scope>NUCLEOTIDE SEQUENCE [LARGE SCALE GENOMIC DNA]</scope>
    <source>
        <strain evidence="2 3">FR1330</strain>
    </source>
</reference>
<accession>A0A5C5U790</accession>
<keyword evidence="1" id="KW-0732">Signal</keyword>
<proteinExistence type="predicted"/>
<gene>
    <name evidence="2" type="ORF">FQY83_08410</name>
</gene>
<dbReference type="InterPro" id="IPR013078">
    <property type="entry name" value="His_Pase_superF_clade-1"/>
</dbReference>
<dbReference type="Pfam" id="PF00300">
    <property type="entry name" value="His_Phos_1"/>
    <property type="match status" value="1"/>
</dbReference>
<sequence>MTRRLMLPLLAALLLPACAGTPSPDDADGATFILVRHGEKTSDTERDPNLSAAGIERARQLAQRLAGDDITAIYTTDYRRTRQTVEPTAGAHHIDAETYDAKLPAGAFAARLKAAHPHGTVLVAGHSNTVPDIVAALCQCETAPMPETEYDRLSTVHVAADGSARLQVTRFGATIRAP</sequence>
<dbReference type="InterPro" id="IPR050275">
    <property type="entry name" value="PGM_Phosphatase"/>
</dbReference>
<feature type="chain" id="PRO_5023024262" evidence="1">
    <location>
        <begin position="20"/>
        <end position="178"/>
    </location>
</feature>
<comment type="caution">
    <text evidence="2">The sequence shown here is derived from an EMBL/GenBank/DDBJ whole genome shotgun (WGS) entry which is preliminary data.</text>
</comment>